<dbReference type="Proteomes" id="UP001438953">
    <property type="component" value="Unassembled WGS sequence"/>
</dbReference>
<evidence type="ECO:0000313" key="1">
    <source>
        <dbReference type="EMBL" id="MER5172647.1"/>
    </source>
</evidence>
<comment type="caution">
    <text evidence="1">The sequence shown here is derived from an EMBL/GenBank/DDBJ whole genome shotgun (WGS) entry which is preliminary data.</text>
</comment>
<evidence type="ECO:0000313" key="2">
    <source>
        <dbReference type="Proteomes" id="UP001438953"/>
    </source>
</evidence>
<dbReference type="RefSeq" id="WP_350937588.1">
    <property type="nucleotide sequence ID" value="NZ_JAYWLC010000009.1"/>
</dbReference>
<organism evidence="1 2">
    <name type="scientific">Thioclava kandeliae</name>
    <dbReference type="NCBI Taxonomy" id="3070818"/>
    <lineage>
        <taxon>Bacteria</taxon>
        <taxon>Pseudomonadati</taxon>
        <taxon>Pseudomonadota</taxon>
        <taxon>Alphaproteobacteria</taxon>
        <taxon>Rhodobacterales</taxon>
        <taxon>Paracoccaceae</taxon>
        <taxon>Thioclava</taxon>
    </lineage>
</organism>
<reference evidence="1 2" key="1">
    <citation type="submission" date="2024-01" db="EMBL/GenBank/DDBJ databases">
        <authorList>
            <person name="Deng Y."/>
            <person name="Su J."/>
        </authorList>
    </citation>
    <scope>NUCLEOTIDE SEQUENCE [LARGE SCALE GENOMIC DNA]</scope>
    <source>
        <strain evidence="1 2">CPCC 100088</strain>
    </source>
</reference>
<keyword evidence="2" id="KW-1185">Reference proteome</keyword>
<reference evidence="1 2" key="2">
    <citation type="submission" date="2024-06" db="EMBL/GenBank/DDBJ databases">
        <title>Thioclava kandeliae sp. nov. from a rhizosphere soil sample of Kandelia candel in a mangrove.</title>
        <authorList>
            <person name="Mu T."/>
        </authorList>
    </citation>
    <scope>NUCLEOTIDE SEQUENCE [LARGE SCALE GENOMIC DNA]</scope>
    <source>
        <strain evidence="1 2">CPCC 100088</strain>
    </source>
</reference>
<dbReference type="EMBL" id="JAYWLC010000009">
    <property type="protein sequence ID" value="MER5172647.1"/>
    <property type="molecule type" value="Genomic_DNA"/>
</dbReference>
<accession>A0ABV1SIC3</accession>
<sequence>MQTFYQTTNSRKPFRAIVCACAALLLLLIYLDPIAQMTCARWQAENSAF</sequence>
<protein>
    <submittedName>
        <fullName evidence="1">Uncharacterized protein</fullName>
    </submittedName>
</protein>
<proteinExistence type="predicted"/>
<gene>
    <name evidence="1" type="ORF">VSX56_12775</name>
</gene>
<name>A0ABV1SIC3_9RHOB</name>